<protein>
    <submittedName>
        <fullName evidence="1">Uncharacterized protein</fullName>
    </submittedName>
</protein>
<dbReference type="Proteomes" id="UP000494119">
    <property type="component" value="Unassembled WGS sequence"/>
</dbReference>
<keyword evidence="2" id="KW-1185">Reference proteome</keyword>
<reference evidence="1 2" key="1">
    <citation type="submission" date="2020-04" db="EMBL/GenBank/DDBJ databases">
        <authorList>
            <person name="De Canck E."/>
        </authorList>
    </citation>
    <scope>NUCLEOTIDE SEQUENCE [LARGE SCALE GENOMIC DNA]</scope>
    <source>
        <strain evidence="1 2">LMG 28688</strain>
    </source>
</reference>
<evidence type="ECO:0000313" key="1">
    <source>
        <dbReference type="EMBL" id="CAB3793385.1"/>
    </source>
</evidence>
<gene>
    <name evidence="1" type="ORF">LMG28688_03712</name>
</gene>
<proteinExistence type="predicted"/>
<organism evidence="1 2">
    <name type="scientific">Paraburkholderia caffeinitolerans</name>
    <dbReference type="NCBI Taxonomy" id="1723730"/>
    <lineage>
        <taxon>Bacteria</taxon>
        <taxon>Pseudomonadati</taxon>
        <taxon>Pseudomonadota</taxon>
        <taxon>Betaproteobacteria</taxon>
        <taxon>Burkholderiales</taxon>
        <taxon>Burkholderiaceae</taxon>
        <taxon>Paraburkholderia</taxon>
    </lineage>
</organism>
<accession>A0A6J5G4V7</accession>
<sequence length="72" mass="7823">MITDRKHWAASFLSRLRFAAPTGHEAWPASAPRPSDAITLGATLMSPVDILTSSLTMCAVCRREEPQQRVGG</sequence>
<dbReference type="AlphaFoldDB" id="A0A6J5G4V7"/>
<name>A0A6J5G4V7_9BURK</name>
<evidence type="ECO:0000313" key="2">
    <source>
        <dbReference type="Proteomes" id="UP000494119"/>
    </source>
</evidence>
<dbReference type="EMBL" id="CADIKL010000017">
    <property type="protein sequence ID" value="CAB3793385.1"/>
    <property type="molecule type" value="Genomic_DNA"/>
</dbReference>